<name>A0A1G6V755_9ACTN</name>
<dbReference type="STRING" id="58114.SAMN05216270_104244"/>
<protein>
    <recommendedName>
        <fullName evidence="3">Replication initiation protein</fullName>
    </recommendedName>
</protein>
<reference evidence="2" key="1">
    <citation type="submission" date="2016-10" db="EMBL/GenBank/DDBJ databases">
        <authorList>
            <person name="Varghese N."/>
            <person name="Submissions S."/>
        </authorList>
    </citation>
    <scope>NUCLEOTIDE SEQUENCE [LARGE SCALE GENOMIC DNA]</scope>
    <source>
        <strain evidence="2">CGMCC 4.3516</strain>
    </source>
</reference>
<dbReference type="InterPro" id="IPR046828">
    <property type="entry name" value="RepSA"/>
</dbReference>
<dbReference type="Proteomes" id="UP000198949">
    <property type="component" value="Unassembled WGS sequence"/>
</dbReference>
<gene>
    <name evidence="1" type="ORF">SAMN05216270_104244</name>
</gene>
<dbReference type="EMBL" id="FNAD01000004">
    <property type="protein sequence ID" value="SDD49361.1"/>
    <property type="molecule type" value="Genomic_DNA"/>
</dbReference>
<dbReference type="Pfam" id="PF20199">
    <property type="entry name" value="RepSA"/>
    <property type="match status" value="1"/>
</dbReference>
<dbReference type="OrthoDB" id="3203793at2"/>
<evidence type="ECO:0000313" key="1">
    <source>
        <dbReference type="EMBL" id="SDD49361.1"/>
    </source>
</evidence>
<dbReference type="AlphaFoldDB" id="A0A1G6V755"/>
<evidence type="ECO:0000313" key="2">
    <source>
        <dbReference type="Proteomes" id="UP000198949"/>
    </source>
</evidence>
<evidence type="ECO:0008006" key="3">
    <source>
        <dbReference type="Google" id="ProtNLM"/>
    </source>
</evidence>
<sequence>MKPTDPDIDLRALVTRPGFRVWKTKVKSVHGCAAPVKLRGTSSITHRHTGAVLKETAGSVWVPCGTRREKLCPACSQWYAEDAFHLVRAGLDGDASKGITADVADRPRYFATLTPPSFGPVHSRVTGPGGRLRRPCSCGEWHHEADTRLGTAVDAEVYDYEAAVLWQAHAGALWHRFTIALRRALARIAGMTVTEFKDAARLSYAKVAEYQRRGLVHFHAAIRLDGPEGAGTRAPVWATKERLADAIRAAAASVVLEVARPGGDVLELRFGAQLDLRDITTEATGSGEIGDEKDIRSSRLASYIAKYATKSTGAHDGPDRKIRSIEDIDRLSISLHHKQMMRTAWDLGGLDEYAELNLRRWAHMLGFRGHFLTKSRAWSTTLGELRNIRARFRLAETLAALEVAEDDVLVVNDWEAVAFGHDTDAEREYAASIAETLLDRKLNSDNRRDRT</sequence>
<accession>A0A1G6V755</accession>
<organism evidence="1 2">
    <name type="scientific">Glycomyces harbinensis</name>
    <dbReference type="NCBI Taxonomy" id="58114"/>
    <lineage>
        <taxon>Bacteria</taxon>
        <taxon>Bacillati</taxon>
        <taxon>Actinomycetota</taxon>
        <taxon>Actinomycetes</taxon>
        <taxon>Glycomycetales</taxon>
        <taxon>Glycomycetaceae</taxon>
        <taxon>Glycomyces</taxon>
    </lineage>
</organism>
<proteinExistence type="predicted"/>
<keyword evidence="2" id="KW-1185">Reference proteome</keyword>
<dbReference type="RefSeq" id="WP_091032380.1">
    <property type="nucleotide sequence ID" value="NZ_FNAD01000004.1"/>
</dbReference>